<evidence type="ECO:0000256" key="1">
    <source>
        <dbReference type="SAM" id="MobiDB-lite"/>
    </source>
</evidence>
<dbReference type="Proteomes" id="UP000625568">
    <property type="component" value="Chromosome 1"/>
</dbReference>
<organism evidence="2 3">
    <name type="scientific">Burkholderia dolosa</name>
    <dbReference type="NCBI Taxonomy" id="152500"/>
    <lineage>
        <taxon>Bacteria</taxon>
        <taxon>Pseudomonadati</taxon>
        <taxon>Pseudomonadota</taxon>
        <taxon>Betaproteobacteria</taxon>
        <taxon>Burkholderiales</taxon>
        <taxon>Burkholderiaceae</taxon>
        <taxon>Burkholderia</taxon>
        <taxon>Burkholderia cepacia complex</taxon>
    </lineage>
</organism>
<evidence type="ECO:0000313" key="3">
    <source>
        <dbReference type="Proteomes" id="UP000625568"/>
    </source>
</evidence>
<dbReference type="RefSeq" id="WP_035972626.1">
    <property type="nucleotide sequence ID" value="NZ_CABVPR010000040.1"/>
</dbReference>
<proteinExistence type="predicted"/>
<accession>A0A892I5C7</accession>
<dbReference type="EMBL" id="CP069482">
    <property type="protein sequence ID" value="QRO76751.1"/>
    <property type="molecule type" value="Genomic_DNA"/>
</dbReference>
<keyword evidence="3" id="KW-1185">Reference proteome</keyword>
<reference evidence="2 3" key="1">
    <citation type="submission" date="2021-02" db="EMBL/GenBank/DDBJ databases">
        <title>FDA dAtabase for Regulatory Grade micrObial Sequences (FDA-ARGOS): Supporting development and validation of Infectious Disease Dx tests.</title>
        <authorList>
            <person name="Minogue T."/>
            <person name="Wolcott M."/>
            <person name="Wasieloski L."/>
            <person name="Aguilar W."/>
            <person name="Moore D."/>
            <person name="Jaissle J."/>
            <person name="Tallon L."/>
            <person name="Sadzewicz L."/>
            <person name="Zhao X."/>
            <person name="Boylan J."/>
            <person name="Ott S."/>
            <person name="Bowen H."/>
            <person name="Vavikolanu K."/>
            <person name="Mehta A."/>
            <person name="Aluvathingal J."/>
            <person name="Nadendla S."/>
            <person name="Yan Y."/>
            <person name="Sichtig H."/>
        </authorList>
    </citation>
    <scope>NUCLEOTIDE SEQUENCE [LARGE SCALE GENOMIC DNA]</scope>
    <source>
        <strain evidence="2 3">FDAARGOS_1272</strain>
    </source>
</reference>
<evidence type="ECO:0000313" key="2">
    <source>
        <dbReference type="EMBL" id="QRO76751.1"/>
    </source>
</evidence>
<feature type="compositionally biased region" description="Basic and acidic residues" evidence="1">
    <location>
        <begin position="64"/>
        <end position="85"/>
    </location>
</feature>
<protein>
    <submittedName>
        <fullName evidence="2">Uncharacterized protein</fullName>
    </submittedName>
</protein>
<feature type="region of interest" description="Disordered" evidence="1">
    <location>
        <begin position="57"/>
        <end position="101"/>
    </location>
</feature>
<sequence length="101" mass="11020">MIDVVNLVKECTWLRPLPFFCEGFMKRAGPVTTPTLDGTISDSGSITKAGDGTLLLAGADTQTGDDRRSRNAEGRRRDCTERGIDDDGATWSDAGGYRYSW</sequence>
<dbReference type="AlphaFoldDB" id="A0A892I5C7"/>
<name>A0A892I5C7_9BURK</name>
<dbReference type="GeneID" id="93127496"/>
<gene>
    <name evidence="2" type="ORF">I6K02_12655</name>
</gene>